<feature type="domain" description="Aminotransferase class I/classII large" evidence="1">
    <location>
        <begin position="65"/>
        <end position="131"/>
    </location>
</feature>
<accession>A0AAE1VGB9</accession>
<evidence type="ECO:0000313" key="2">
    <source>
        <dbReference type="EMBL" id="KAK4368963.1"/>
    </source>
</evidence>
<dbReference type="GO" id="GO:0004838">
    <property type="term" value="F:L-tyrosine-2-oxoglutarate transaminase activity"/>
    <property type="evidence" value="ECO:0007669"/>
    <property type="project" value="TreeGrafter"/>
</dbReference>
<dbReference type="InterPro" id="IPR004839">
    <property type="entry name" value="Aminotransferase_I/II_large"/>
</dbReference>
<protein>
    <recommendedName>
        <fullName evidence="1">Aminotransferase class I/classII large domain-containing protein</fullName>
    </recommendedName>
</protein>
<reference evidence="2" key="1">
    <citation type="submission" date="2023-12" db="EMBL/GenBank/DDBJ databases">
        <title>Genome assembly of Anisodus tanguticus.</title>
        <authorList>
            <person name="Wang Y.-J."/>
        </authorList>
    </citation>
    <scope>NUCLEOTIDE SEQUENCE</scope>
    <source>
        <strain evidence="2">KB-2021</strain>
        <tissue evidence="2">Leaf</tissue>
    </source>
</reference>
<dbReference type="PANTHER" id="PTHR45744">
    <property type="entry name" value="TYROSINE AMINOTRANSFERASE"/>
    <property type="match status" value="1"/>
</dbReference>
<sequence>MSTKELYLKLSEDALVDALHSGKYNGYPQKSALLQANRSIAEYLSRNNLTNCHQMMFMSQLVQRYPAYEALATFNRLEMRHYDLLPEQDWEEDINGLEALADDRTVAMVVINPGNPCGDVYKREHLKKVLSSLH</sequence>
<organism evidence="2 3">
    <name type="scientific">Anisodus tanguticus</name>
    <dbReference type="NCBI Taxonomy" id="243964"/>
    <lineage>
        <taxon>Eukaryota</taxon>
        <taxon>Viridiplantae</taxon>
        <taxon>Streptophyta</taxon>
        <taxon>Embryophyta</taxon>
        <taxon>Tracheophyta</taxon>
        <taxon>Spermatophyta</taxon>
        <taxon>Magnoliopsida</taxon>
        <taxon>eudicotyledons</taxon>
        <taxon>Gunneridae</taxon>
        <taxon>Pentapetalae</taxon>
        <taxon>asterids</taxon>
        <taxon>lamiids</taxon>
        <taxon>Solanales</taxon>
        <taxon>Solanaceae</taxon>
        <taxon>Solanoideae</taxon>
        <taxon>Hyoscyameae</taxon>
        <taxon>Anisodus</taxon>
    </lineage>
</organism>
<dbReference type="GO" id="GO:0030170">
    <property type="term" value="F:pyridoxal phosphate binding"/>
    <property type="evidence" value="ECO:0007669"/>
    <property type="project" value="InterPro"/>
</dbReference>
<name>A0AAE1VGB9_9SOLA</name>
<dbReference type="Gene3D" id="3.40.640.10">
    <property type="entry name" value="Type I PLP-dependent aspartate aminotransferase-like (Major domain)"/>
    <property type="match status" value="1"/>
</dbReference>
<dbReference type="Pfam" id="PF00155">
    <property type="entry name" value="Aminotran_1_2"/>
    <property type="match status" value="1"/>
</dbReference>
<dbReference type="InterPro" id="IPR015421">
    <property type="entry name" value="PyrdxlP-dep_Trfase_major"/>
</dbReference>
<evidence type="ECO:0000259" key="1">
    <source>
        <dbReference type="Pfam" id="PF00155"/>
    </source>
</evidence>
<gene>
    <name evidence="2" type="ORF">RND71_012755</name>
</gene>
<dbReference type="Proteomes" id="UP001291623">
    <property type="component" value="Unassembled WGS sequence"/>
</dbReference>
<proteinExistence type="predicted"/>
<dbReference type="EMBL" id="JAVYJV010000006">
    <property type="protein sequence ID" value="KAK4368963.1"/>
    <property type="molecule type" value="Genomic_DNA"/>
</dbReference>
<evidence type="ECO:0000313" key="3">
    <source>
        <dbReference type="Proteomes" id="UP001291623"/>
    </source>
</evidence>
<dbReference type="GO" id="GO:0006572">
    <property type="term" value="P:L-tyrosine catabolic process"/>
    <property type="evidence" value="ECO:0007669"/>
    <property type="project" value="TreeGrafter"/>
</dbReference>
<dbReference type="AlphaFoldDB" id="A0AAE1VGB9"/>
<dbReference type="InterPro" id="IPR015424">
    <property type="entry name" value="PyrdxlP-dep_Trfase"/>
</dbReference>
<comment type="caution">
    <text evidence="2">The sequence shown here is derived from an EMBL/GenBank/DDBJ whole genome shotgun (WGS) entry which is preliminary data.</text>
</comment>
<dbReference type="SUPFAM" id="SSF53383">
    <property type="entry name" value="PLP-dependent transferases"/>
    <property type="match status" value="1"/>
</dbReference>
<keyword evidence="3" id="KW-1185">Reference proteome</keyword>
<dbReference type="PANTHER" id="PTHR45744:SF14">
    <property type="entry name" value="TYROSINE AMINOTRANSFERASE-LIKE"/>
    <property type="match status" value="1"/>
</dbReference>